<dbReference type="InterPro" id="IPR007074">
    <property type="entry name" value="LicD/FKTN/FKRP_NTP_transf"/>
</dbReference>
<evidence type="ECO:0000259" key="1">
    <source>
        <dbReference type="Pfam" id="PF04991"/>
    </source>
</evidence>
<name>A0A1H6JQP2_RUMFL</name>
<protein>
    <submittedName>
        <fullName evidence="2">Lipopolysaccharide cholinephosphotransferase</fullName>
    </submittedName>
</protein>
<dbReference type="OrthoDB" id="9786100at2"/>
<gene>
    <name evidence="2" type="ORF">SAMN02910265_01915</name>
</gene>
<dbReference type="EMBL" id="FNWV01000006">
    <property type="protein sequence ID" value="SEH64783.1"/>
    <property type="molecule type" value="Genomic_DNA"/>
</dbReference>
<dbReference type="InterPro" id="IPR052942">
    <property type="entry name" value="LPS_cholinephosphotransferase"/>
</dbReference>
<proteinExistence type="predicted"/>
<accession>A0A1H6JQP2</accession>
<dbReference type="PANTHER" id="PTHR43404:SF2">
    <property type="entry name" value="LIPOPOLYSACCHARIDE CHOLINEPHOSPHOTRANSFERASE LICD"/>
    <property type="match status" value="1"/>
</dbReference>
<dbReference type="RefSeq" id="WP_074716802.1">
    <property type="nucleotide sequence ID" value="NZ_FNWV01000006.1"/>
</dbReference>
<dbReference type="AlphaFoldDB" id="A0A1H6JQP2"/>
<dbReference type="Proteomes" id="UP000183190">
    <property type="component" value="Unassembled WGS sequence"/>
</dbReference>
<dbReference type="GO" id="GO:0016740">
    <property type="term" value="F:transferase activity"/>
    <property type="evidence" value="ECO:0007669"/>
    <property type="project" value="UniProtKB-KW"/>
</dbReference>
<organism evidence="2 3">
    <name type="scientific">Ruminococcus flavefaciens</name>
    <dbReference type="NCBI Taxonomy" id="1265"/>
    <lineage>
        <taxon>Bacteria</taxon>
        <taxon>Bacillati</taxon>
        <taxon>Bacillota</taxon>
        <taxon>Clostridia</taxon>
        <taxon>Eubacteriales</taxon>
        <taxon>Oscillospiraceae</taxon>
        <taxon>Ruminococcus</taxon>
    </lineage>
</organism>
<dbReference type="Pfam" id="PF04991">
    <property type="entry name" value="LicD"/>
    <property type="match status" value="1"/>
</dbReference>
<sequence length="286" mass="33906">MSVNINADELHERLLTMAKYFHAFCEENNIDYYMLGGTMLGAVRHKGFIPWDDDMDFGIPRSDYDRFIQLFNEKSKPEYELRFYKNAKNSPMHYAKLIDNRTTLIECNYHNYIEGLYIDIFPLDVADKNNISERIRNKRIMIKHSLIINHCSTISEREIINGRGIAKGLLKIIIKKYAQMRNLNKLHNSLEELMTKRKDDNLGYIANYLGAWGEREIVPKSTMGVPVLYQFDDTQLYGPEDYDGYLKSLYGKYMELPPKEKRIFKHSFYYLNLNRPYRKYNNKKAI</sequence>
<keyword evidence="2" id="KW-0808">Transferase</keyword>
<feature type="domain" description="LicD/FKTN/FKRP nucleotidyltransferase" evidence="1">
    <location>
        <begin position="25"/>
        <end position="251"/>
    </location>
</feature>
<dbReference type="GO" id="GO:0009100">
    <property type="term" value="P:glycoprotein metabolic process"/>
    <property type="evidence" value="ECO:0007669"/>
    <property type="project" value="UniProtKB-ARBA"/>
</dbReference>
<reference evidence="2 3" key="1">
    <citation type="submission" date="2016-10" db="EMBL/GenBank/DDBJ databases">
        <authorList>
            <person name="de Groot N.N."/>
        </authorList>
    </citation>
    <scope>NUCLEOTIDE SEQUENCE [LARGE SCALE GENOMIC DNA]</scope>
    <source>
        <strain evidence="2 3">YAD2003</strain>
    </source>
</reference>
<evidence type="ECO:0000313" key="3">
    <source>
        <dbReference type="Proteomes" id="UP000183190"/>
    </source>
</evidence>
<evidence type="ECO:0000313" key="2">
    <source>
        <dbReference type="EMBL" id="SEH64783.1"/>
    </source>
</evidence>
<dbReference type="PANTHER" id="PTHR43404">
    <property type="entry name" value="LIPOPOLYSACCHARIDE CHOLINEPHOSPHOTRANSFERASE LICD"/>
    <property type="match status" value="1"/>
</dbReference>